<dbReference type="SUPFAM" id="SSF53822">
    <property type="entry name" value="Periplasmic binding protein-like I"/>
    <property type="match status" value="1"/>
</dbReference>
<evidence type="ECO:0000259" key="5">
    <source>
        <dbReference type="PROSITE" id="PS50932"/>
    </source>
</evidence>
<organism evidence="6 7">
    <name type="scientific">Georgenia muralis</name>
    <dbReference type="NCBI Taxonomy" id="154117"/>
    <lineage>
        <taxon>Bacteria</taxon>
        <taxon>Bacillati</taxon>
        <taxon>Actinomycetota</taxon>
        <taxon>Actinomycetes</taxon>
        <taxon>Micrococcales</taxon>
        <taxon>Bogoriellaceae</taxon>
        <taxon>Georgenia</taxon>
    </lineage>
</organism>
<dbReference type="AlphaFoldDB" id="A0A3N4Z5S9"/>
<dbReference type="SMART" id="SM00354">
    <property type="entry name" value="HTH_LACI"/>
    <property type="match status" value="1"/>
</dbReference>
<dbReference type="Pfam" id="PF00356">
    <property type="entry name" value="LacI"/>
    <property type="match status" value="1"/>
</dbReference>
<dbReference type="GO" id="GO:0003700">
    <property type="term" value="F:DNA-binding transcription factor activity"/>
    <property type="evidence" value="ECO:0007669"/>
    <property type="project" value="TreeGrafter"/>
</dbReference>
<dbReference type="Gene3D" id="3.40.50.2300">
    <property type="match status" value="2"/>
</dbReference>
<dbReference type="InterPro" id="IPR000843">
    <property type="entry name" value="HTH_LacI"/>
</dbReference>
<dbReference type="PROSITE" id="PS50932">
    <property type="entry name" value="HTH_LACI_2"/>
    <property type="match status" value="1"/>
</dbReference>
<dbReference type="EMBL" id="RKRA01000001">
    <property type="protein sequence ID" value="RPF27324.1"/>
    <property type="molecule type" value="Genomic_DNA"/>
</dbReference>
<keyword evidence="2" id="KW-0805">Transcription regulation</keyword>
<accession>A0A3N4Z5S9</accession>
<keyword evidence="4" id="KW-0804">Transcription</keyword>
<keyword evidence="3" id="KW-0238">DNA-binding</keyword>
<evidence type="ECO:0000256" key="2">
    <source>
        <dbReference type="ARBA" id="ARBA00023015"/>
    </source>
</evidence>
<keyword evidence="7" id="KW-1185">Reference proteome</keyword>
<protein>
    <submittedName>
        <fullName evidence="6">LacI family transcriptional regulator</fullName>
    </submittedName>
</protein>
<dbReference type="InterPro" id="IPR010982">
    <property type="entry name" value="Lambda_DNA-bd_dom_sf"/>
</dbReference>
<dbReference type="GO" id="GO:0000976">
    <property type="term" value="F:transcription cis-regulatory region binding"/>
    <property type="evidence" value="ECO:0007669"/>
    <property type="project" value="TreeGrafter"/>
</dbReference>
<proteinExistence type="predicted"/>
<dbReference type="OrthoDB" id="3258243at2"/>
<feature type="domain" description="HTH lacI-type" evidence="5">
    <location>
        <begin position="2"/>
        <end position="56"/>
    </location>
</feature>
<evidence type="ECO:0000313" key="6">
    <source>
        <dbReference type="EMBL" id="RPF27324.1"/>
    </source>
</evidence>
<dbReference type="InterPro" id="IPR028082">
    <property type="entry name" value="Peripla_BP_I"/>
</dbReference>
<evidence type="ECO:0000256" key="1">
    <source>
        <dbReference type="ARBA" id="ARBA00022491"/>
    </source>
</evidence>
<comment type="caution">
    <text evidence="6">The sequence shown here is derived from an EMBL/GenBank/DDBJ whole genome shotgun (WGS) entry which is preliminary data.</text>
</comment>
<dbReference type="InterPro" id="IPR001761">
    <property type="entry name" value="Peripla_BP/Lac1_sug-bd_dom"/>
</dbReference>
<sequence>MATLSDVADLAKVSKATASRALSRPELVAPGTVLRVTEAARSLGFVPNRAARSLARGRTSIVAIVVPTLENLFFAPIVAGAQERAAASDMQITIAVYALEGVGEVTAVERLARQVDGMLVLAPRAEDDTVRAVASFKPTVLVDREIPGLSSVVADTATAFGSVVAHLVAAGHRRIAYVGGPEGSWQDAQRTAAVRGAARGAELVVLGPHPATFAAGIAAVTDVLEVGATAVVPYATPIGLGVMFGLHSARRAVPGDVVVTLQADVVDALGMTDVPAIDVDGAELGRTAMAELLELIDRPGATSDQRVRLPVRVSRPGL</sequence>
<dbReference type="PANTHER" id="PTHR30146:SF148">
    <property type="entry name" value="HTH-TYPE TRANSCRIPTIONAL REPRESSOR PURR-RELATED"/>
    <property type="match status" value="1"/>
</dbReference>
<keyword evidence="1" id="KW-0678">Repressor</keyword>
<evidence type="ECO:0000256" key="3">
    <source>
        <dbReference type="ARBA" id="ARBA00023125"/>
    </source>
</evidence>
<reference evidence="6 7" key="1">
    <citation type="submission" date="2018-11" db="EMBL/GenBank/DDBJ databases">
        <title>Sequencing the genomes of 1000 actinobacteria strains.</title>
        <authorList>
            <person name="Klenk H.-P."/>
        </authorList>
    </citation>
    <scope>NUCLEOTIDE SEQUENCE [LARGE SCALE GENOMIC DNA]</scope>
    <source>
        <strain evidence="6 7">DSM 14418</strain>
    </source>
</reference>
<dbReference type="SUPFAM" id="SSF47413">
    <property type="entry name" value="lambda repressor-like DNA-binding domains"/>
    <property type="match status" value="1"/>
</dbReference>
<gene>
    <name evidence="6" type="ORF">EDD32_1804</name>
</gene>
<evidence type="ECO:0000313" key="7">
    <source>
        <dbReference type="Proteomes" id="UP000280726"/>
    </source>
</evidence>
<dbReference type="Gene3D" id="1.10.260.40">
    <property type="entry name" value="lambda repressor-like DNA-binding domains"/>
    <property type="match status" value="1"/>
</dbReference>
<evidence type="ECO:0000256" key="4">
    <source>
        <dbReference type="ARBA" id="ARBA00023163"/>
    </source>
</evidence>
<dbReference type="CDD" id="cd06267">
    <property type="entry name" value="PBP1_LacI_sugar_binding-like"/>
    <property type="match status" value="1"/>
</dbReference>
<dbReference type="CDD" id="cd01392">
    <property type="entry name" value="HTH_LacI"/>
    <property type="match status" value="1"/>
</dbReference>
<dbReference type="RefSeq" id="WP_123916783.1">
    <property type="nucleotide sequence ID" value="NZ_RKRA01000001.1"/>
</dbReference>
<dbReference type="Proteomes" id="UP000280726">
    <property type="component" value="Unassembled WGS sequence"/>
</dbReference>
<name>A0A3N4Z5S9_9MICO</name>
<dbReference type="Pfam" id="PF00532">
    <property type="entry name" value="Peripla_BP_1"/>
    <property type="match status" value="1"/>
</dbReference>
<dbReference type="PANTHER" id="PTHR30146">
    <property type="entry name" value="LACI-RELATED TRANSCRIPTIONAL REPRESSOR"/>
    <property type="match status" value="1"/>
</dbReference>